<keyword evidence="1" id="KW-0175">Coiled coil</keyword>
<protein>
    <submittedName>
        <fullName evidence="3">Lon protease</fullName>
    </submittedName>
</protein>
<keyword evidence="3" id="KW-0645">Protease</keyword>
<dbReference type="SUPFAM" id="SSF52540">
    <property type="entry name" value="P-loop containing nucleoside triphosphate hydrolases"/>
    <property type="match status" value="1"/>
</dbReference>
<dbReference type="Pfam" id="PF00004">
    <property type="entry name" value="AAA"/>
    <property type="match status" value="1"/>
</dbReference>
<dbReference type="Proteomes" id="UP000034380">
    <property type="component" value="Unassembled WGS sequence"/>
</dbReference>
<dbReference type="GO" id="GO:0016887">
    <property type="term" value="F:ATP hydrolysis activity"/>
    <property type="evidence" value="ECO:0007669"/>
    <property type="project" value="InterPro"/>
</dbReference>
<organism evidence="3 4">
    <name type="scientific">Candidatus Yanofskybacteria bacterium GW2011_GWA1_41_6</name>
    <dbReference type="NCBI Taxonomy" id="1619020"/>
    <lineage>
        <taxon>Bacteria</taxon>
        <taxon>Candidatus Yanofskyibacteriota</taxon>
    </lineage>
</organism>
<dbReference type="Gene3D" id="3.40.50.300">
    <property type="entry name" value="P-loop containing nucleotide triphosphate hydrolases"/>
    <property type="match status" value="1"/>
</dbReference>
<proteinExistence type="predicted"/>
<reference evidence="3 4" key="1">
    <citation type="journal article" date="2015" name="Nature">
        <title>rRNA introns, odd ribosomes, and small enigmatic genomes across a large radiation of phyla.</title>
        <authorList>
            <person name="Brown C.T."/>
            <person name="Hug L.A."/>
            <person name="Thomas B.C."/>
            <person name="Sharon I."/>
            <person name="Castelle C.J."/>
            <person name="Singh A."/>
            <person name="Wilkins M.J."/>
            <person name="Williams K.H."/>
            <person name="Banfield J.F."/>
        </authorList>
    </citation>
    <scope>NUCLEOTIDE SEQUENCE [LARGE SCALE GENOMIC DNA]</scope>
</reference>
<dbReference type="InterPro" id="IPR027065">
    <property type="entry name" value="Lon_Prtase"/>
</dbReference>
<dbReference type="EMBL" id="LCBQ01000031">
    <property type="protein sequence ID" value="KKS12831.1"/>
    <property type="molecule type" value="Genomic_DNA"/>
</dbReference>
<comment type="caution">
    <text evidence="3">The sequence shown here is derived from an EMBL/GenBank/DDBJ whole genome shotgun (WGS) entry which is preliminary data.</text>
</comment>
<dbReference type="GO" id="GO:0004252">
    <property type="term" value="F:serine-type endopeptidase activity"/>
    <property type="evidence" value="ECO:0007669"/>
    <property type="project" value="InterPro"/>
</dbReference>
<dbReference type="PANTHER" id="PTHR43718">
    <property type="entry name" value="LON PROTEASE"/>
    <property type="match status" value="1"/>
</dbReference>
<gene>
    <name evidence="3" type="ORF">UU70_C0031G0001</name>
</gene>
<dbReference type="InterPro" id="IPR027417">
    <property type="entry name" value="P-loop_NTPase"/>
</dbReference>
<feature type="coiled-coil region" evidence="1">
    <location>
        <begin position="212"/>
        <end position="239"/>
    </location>
</feature>
<dbReference type="GO" id="GO:0006515">
    <property type="term" value="P:protein quality control for misfolded or incompletely synthesized proteins"/>
    <property type="evidence" value="ECO:0007669"/>
    <property type="project" value="TreeGrafter"/>
</dbReference>
<name>A0A0G0YT54_9BACT</name>
<evidence type="ECO:0000259" key="2">
    <source>
        <dbReference type="Pfam" id="PF00004"/>
    </source>
</evidence>
<evidence type="ECO:0000313" key="3">
    <source>
        <dbReference type="EMBL" id="KKS12831.1"/>
    </source>
</evidence>
<keyword evidence="3" id="KW-0378">Hydrolase</keyword>
<sequence length="428" mass="48821">MEPNHQDTLSHGHLLVNLAPSAMVMPGVTSSAVLEECESSRKLLQVLRAGKRPYLFAVMSDPRLKEFPVKFYKVGVIAEVEVDMEAPVIILNGMFRAEMGGLKRIGGHIGNFWVTTIKKIEDENHDDYFVKNQQHVVSDMIKIRDLLTGFMIRAEGEYEFDRKLMSNIVDGFENTDWGDKDAVDNFIWATVSSIPDLLQKDKQPFLESTSLLERIELCIKKLKERLKLLEIQKQNISKDDKPARRAERIARNVQVVDPKEKDKTPEDFIKGVHGDIKKRWNKFSEIRNCMNQDAQDVVVEDIEKLKSFGSPQGNTFEWSRYMRRVDFLLDLPWKEETVQEGDITKVVQILDEDHYGLVHEKDSICDQIAPRLLNPKCKGSIICLVGPPGVGKTSLAKSVARALNRKYIRMSLGGVRDEAQIRGHGITY</sequence>
<feature type="non-terminal residue" evidence="3">
    <location>
        <position position="428"/>
    </location>
</feature>
<feature type="domain" description="ATPase AAA-type core" evidence="2">
    <location>
        <begin position="382"/>
        <end position="417"/>
    </location>
</feature>
<dbReference type="GO" id="GO:0004176">
    <property type="term" value="F:ATP-dependent peptidase activity"/>
    <property type="evidence" value="ECO:0007669"/>
    <property type="project" value="InterPro"/>
</dbReference>
<dbReference type="PANTHER" id="PTHR43718:SF2">
    <property type="entry name" value="LON PROTEASE HOMOLOG, MITOCHONDRIAL"/>
    <property type="match status" value="1"/>
</dbReference>
<dbReference type="GO" id="GO:0005524">
    <property type="term" value="F:ATP binding"/>
    <property type="evidence" value="ECO:0007669"/>
    <property type="project" value="InterPro"/>
</dbReference>
<evidence type="ECO:0000256" key="1">
    <source>
        <dbReference type="SAM" id="Coils"/>
    </source>
</evidence>
<evidence type="ECO:0000313" key="4">
    <source>
        <dbReference type="Proteomes" id="UP000034380"/>
    </source>
</evidence>
<accession>A0A0G0YT54</accession>
<dbReference type="AlphaFoldDB" id="A0A0G0YT54"/>
<dbReference type="InterPro" id="IPR003959">
    <property type="entry name" value="ATPase_AAA_core"/>
</dbReference>